<keyword evidence="4" id="KW-1185">Reference proteome</keyword>
<reference evidence="3 4" key="1">
    <citation type="submission" date="2019-06" db="EMBL/GenBank/DDBJ databases">
        <title>Sequencing the genomes of 1000 actinobacteria strains.</title>
        <authorList>
            <person name="Klenk H.-P."/>
        </authorList>
    </citation>
    <scope>NUCLEOTIDE SEQUENCE [LARGE SCALE GENOMIC DNA]</scope>
    <source>
        <strain evidence="3 4">DSM 26477</strain>
    </source>
</reference>
<proteinExistence type="predicted"/>
<dbReference type="EMBL" id="VFOM01000001">
    <property type="protein sequence ID" value="TQL47684.1"/>
    <property type="molecule type" value="Genomic_DNA"/>
</dbReference>
<dbReference type="Proteomes" id="UP000317998">
    <property type="component" value="Unassembled WGS sequence"/>
</dbReference>
<dbReference type="PANTHER" id="PTHR12169">
    <property type="entry name" value="ATPASE N2B"/>
    <property type="match status" value="1"/>
</dbReference>
<dbReference type="GO" id="GO:0005524">
    <property type="term" value="F:ATP binding"/>
    <property type="evidence" value="ECO:0007669"/>
    <property type="project" value="UniProtKB-KW"/>
</dbReference>
<accession>A0A542YI45</accession>
<keyword evidence="1" id="KW-0547">Nucleotide-binding</keyword>
<comment type="caution">
    <text evidence="3">The sequence shown here is derived from an EMBL/GenBank/DDBJ whole genome shotgun (WGS) entry which is preliminary data.</text>
</comment>
<dbReference type="InterPro" id="IPR005654">
    <property type="entry name" value="ATPase_AFG1-like"/>
</dbReference>
<evidence type="ECO:0000313" key="3">
    <source>
        <dbReference type="EMBL" id="TQL47684.1"/>
    </source>
</evidence>
<dbReference type="AlphaFoldDB" id="A0A542YI45"/>
<protein>
    <submittedName>
        <fullName evidence="3">Cell division protein ZapE</fullName>
    </submittedName>
</protein>
<dbReference type="PANTHER" id="PTHR12169:SF6">
    <property type="entry name" value="AFG1-LIKE ATPASE"/>
    <property type="match status" value="1"/>
</dbReference>
<keyword evidence="2" id="KW-0067">ATP-binding</keyword>
<organism evidence="3 4">
    <name type="scientific">Homoserinimonas aerilata</name>
    <dbReference type="NCBI Taxonomy" id="1162970"/>
    <lineage>
        <taxon>Bacteria</taxon>
        <taxon>Bacillati</taxon>
        <taxon>Actinomycetota</taxon>
        <taxon>Actinomycetes</taxon>
        <taxon>Micrococcales</taxon>
        <taxon>Microbacteriaceae</taxon>
        <taxon>Homoserinimonas</taxon>
    </lineage>
</organism>
<dbReference type="GO" id="GO:0051301">
    <property type="term" value="P:cell division"/>
    <property type="evidence" value="ECO:0007669"/>
    <property type="project" value="UniProtKB-KW"/>
</dbReference>
<evidence type="ECO:0000256" key="1">
    <source>
        <dbReference type="ARBA" id="ARBA00022741"/>
    </source>
</evidence>
<dbReference type="NCBIfam" id="NF040713">
    <property type="entry name" value="ZapE"/>
    <property type="match status" value="1"/>
</dbReference>
<dbReference type="SUPFAM" id="SSF52540">
    <property type="entry name" value="P-loop containing nucleoside triphosphate hydrolases"/>
    <property type="match status" value="1"/>
</dbReference>
<dbReference type="GO" id="GO:0016887">
    <property type="term" value="F:ATP hydrolysis activity"/>
    <property type="evidence" value="ECO:0007669"/>
    <property type="project" value="InterPro"/>
</dbReference>
<sequence length="352" mass="38935">MLTTATDSGLTLDVEQLAAVDALAQFGATVLRHAGDSERQPSGLYLWGTVGRGKTWLADAFFAAIAVEPKRRLHFHSFYRQLQRDLYRGDGPPPPGAIDTAIDELLDGVELLFFDEFHLHDAGDATLALRMLKELADRGVPLLATSNYAPAALLPDPMYHHLFARGTALIEDVFTVVPLGGDTDYRRMEQPDEVRSGFARGSWQVPGLKPRPEPEESTQLHSGGHTFIASRADRDELWFTFSELCESPTTAGDYLAWAEQWRRWVVEAVPRLTDCTPQARQRFLNLIDVLNDRGVETTFISHLSPEQVLEGGRAPTARGAAADREELGLGLDGLPIDVARTASRLALLRRIL</sequence>
<dbReference type="Pfam" id="PF03969">
    <property type="entry name" value="AFG1_ATPase"/>
    <property type="match status" value="1"/>
</dbReference>
<evidence type="ECO:0000313" key="4">
    <source>
        <dbReference type="Proteomes" id="UP000317998"/>
    </source>
</evidence>
<keyword evidence="3" id="KW-0132">Cell division</keyword>
<evidence type="ECO:0000256" key="2">
    <source>
        <dbReference type="ARBA" id="ARBA00022840"/>
    </source>
</evidence>
<dbReference type="InterPro" id="IPR027417">
    <property type="entry name" value="P-loop_NTPase"/>
</dbReference>
<dbReference type="Gene3D" id="3.40.50.300">
    <property type="entry name" value="P-loop containing nucleotide triphosphate hydrolases"/>
    <property type="match status" value="1"/>
</dbReference>
<gene>
    <name evidence="3" type="ORF">FB562_0750</name>
</gene>
<keyword evidence="3" id="KW-0131">Cell cycle</keyword>
<name>A0A542YI45_9MICO</name>
<dbReference type="GO" id="GO:0032153">
    <property type="term" value="C:cell division site"/>
    <property type="evidence" value="ECO:0007669"/>
    <property type="project" value="TreeGrafter"/>
</dbReference>
<dbReference type="GO" id="GO:0005737">
    <property type="term" value="C:cytoplasm"/>
    <property type="evidence" value="ECO:0007669"/>
    <property type="project" value="TreeGrafter"/>
</dbReference>